<keyword evidence="2" id="KW-0812">Transmembrane</keyword>
<proteinExistence type="predicted"/>
<protein>
    <submittedName>
        <fullName evidence="3">Uncharacterized protein DUF4229</fullName>
    </submittedName>
</protein>
<feature type="region of interest" description="Disordered" evidence="1">
    <location>
        <begin position="76"/>
        <end position="120"/>
    </location>
</feature>
<organism evidence="3 4">
    <name type="scientific">Microcella putealis</name>
    <dbReference type="NCBI Taxonomy" id="337005"/>
    <lineage>
        <taxon>Bacteria</taxon>
        <taxon>Bacillati</taxon>
        <taxon>Actinomycetota</taxon>
        <taxon>Actinomycetes</taxon>
        <taxon>Micrococcales</taxon>
        <taxon>Microbacteriaceae</taxon>
        <taxon>Microcella</taxon>
    </lineage>
</organism>
<dbReference type="InterPro" id="IPR025323">
    <property type="entry name" value="DUF4229"/>
</dbReference>
<dbReference type="EMBL" id="SGWW01000004">
    <property type="protein sequence ID" value="RZS55158.1"/>
    <property type="molecule type" value="Genomic_DNA"/>
</dbReference>
<evidence type="ECO:0000256" key="2">
    <source>
        <dbReference type="SAM" id="Phobius"/>
    </source>
</evidence>
<dbReference type="Proteomes" id="UP000293519">
    <property type="component" value="Unassembled WGS sequence"/>
</dbReference>
<name>A0A4Q7LN91_9MICO</name>
<feature type="compositionally biased region" description="Low complexity" evidence="1">
    <location>
        <begin position="110"/>
        <end position="120"/>
    </location>
</feature>
<feature type="transmembrane region" description="Helical" evidence="2">
    <location>
        <begin position="40"/>
        <end position="60"/>
    </location>
</feature>
<gene>
    <name evidence="3" type="ORF">EV141_2147</name>
</gene>
<sequence length="120" mass="12665">MRPWIVYSLLRFGIFAAVFALLATYLRLPLESTGINGFPVFLIAGLGAALISFAVSYIFFGRLREAVAVDVAERRARAQRGEVDDDTAEEDALIEGAHGPDGDGPDGDGDVAAAPPGGSR</sequence>
<evidence type="ECO:0000256" key="1">
    <source>
        <dbReference type="SAM" id="MobiDB-lite"/>
    </source>
</evidence>
<feature type="compositionally biased region" description="Acidic residues" evidence="1">
    <location>
        <begin position="83"/>
        <end position="93"/>
    </location>
</feature>
<dbReference type="OrthoDB" id="5120071at2"/>
<keyword evidence="4" id="KW-1185">Reference proteome</keyword>
<evidence type="ECO:0000313" key="4">
    <source>
        <dbReference type="Proteomes" id="UP000293519"/>
    </source>
</evidence>
<dbReference type="AlphaFoldDB" id="A0A4Q7LN91"/>
<reference evidence="3 4" key="1">
    <citation type="journal article" date="2015" name="Stand. Genomic Sci.">
        <title>Genomic Encyclopedia of Bacterial and Archaeal Type Strains, Phase III: the genomes of soil and plant-associated and newly described type strains.</title>
        <authorList>
            <person name="Whitman W.B."/>
            <person name="Woyke T."/>
            <person name="Klenk H.P."/>
            <person name="Zhou Y."/>
            <person name="Lilburn T.G."/>
            <person name="Beck B.J."/>
            <person name="De Vos P."/>
            <person name="Vandamme P."/>
            <person name="Eisen J.A."/>
            <person name="Garrity G."/>
            <person name="Hugenholtz P."/>
            <person name="Kyrpides N.C."/>
        </authorList>
    </citation>
    <scope>NUCLEOTIDE SEQUENCE [LARGE SCALE GENOMIC DNA]</scope>
    <source>
        <strain evidence="3 4">CV2</strain>
    </source>
</reference>
<keyword evidence="2" id="KW-0472">Membrane</keyword>
<dbReference type="Pfam" id="PF14012">
    <property type="entry name" value="DUF4229"/>
    <property type="match status" value="1"/>
</dbReference>
<dbReference type="RefSeq" id="WP_130485939.1">
    <property type="nucleotide sequence ID" value="NZ_SGWW01000004.1"/>
</dbReference>
<evidence type="ECO:0000313" key="3">
    <source>
        <dbReference type="EMBL" id="RZS55158.1"/>
    </source>
</evidence>
<keyword evidence="2" id="KW-1133">Transmembrane helix</keyword>
<feature type="transmembrane region" description="Helical" evidence="2">
    <location>
        <begin position="9"/>
        <end position="28"/>
    </location>
</feature>
<comment type="caution">
    <text evidence="3">The sequence shown here is derived from an EMBL/GenBank/DDBJ whole genome shotgun (WGS) entry which is preliminary data.</text>
</comment>
<accession>A0A4Q7LN91</accession>